<name>A0A7W8LRT7_9DEIO</name>
<dbReference type="PANTHER" id="PTHR21310">
    <property type="entry name" value="AMINOGLYCOSIDE PHOSPHOTRANSFERASE-RELATED-RELATED"/>
    <property type="match status" value="1"/>
</dbReference>
<dbReference type="Gene3D" id="3.30.200.20">
    <property type="entry name" value="Phosphorylase Kinase, domain 1"/>
    <property type="match status" value="1"/>
</dbReference>
<reference evidence="2 3" key="1">
    <citation type="submission" date="2020-08" db="EMBL/GenBank/DDBJ databases">
        <title>Genomic Encyclopedia of Type Strains, Phase IV (KMG-IV): sequencing the most valuable type-strain genomes for metagenomic binning, comparative biology and taxonomic classification.</title>
        <authorList>
            <person name="Goeker M."/>
        </authorList>
    </citation>
    <scope>NUCLEOTIDE SEQUENCE [LARGE SCALE GENOMIC DNA]</scope>
    <source>
        <strain evidence="2 3">DSM 101791</strain>
    </source>
</reference>
<dbReference type="PANTHER" id="PTHR21310:SF40">
    <property type="entry name" value="AMINOGLYCOSIDE PHOSPHOTRANSFERASE DOMAIN-CONTAINING PROTEIN-RELATED"/>
    <property type="match status" value="1"/>
</dbReference>
<dbReference type="Pfam" id="PF01636">
    <property type="entry name" value="APH"/>
    <property type="match status" value="1"/>
</dbReference>
<dbReference type="Gene3D" id="1.20.58.840">
    <property type="match status" value="1"/>
</dbReference>
<protein>
    <recommendedName>
        <fullName evidence="1">Aminoglycoside phosphotransferase domain-containing protein</fullName>
    </recommendedName>
</protein>
<dbReference type="AlphaFoldDB" id="A0A7W8LRT7"/>
<dbReference type="EMBL" id="JACHFN010000021">
    <property type="protein sequence ID" value="MBB5236164.1"/>
    <property type="molecule type" value="Genomic_DNA"/>
</dbReference>
<dbReference type="RefSeq" id="WP_184031822.1">
    <property type="nucleotide sequence ID" value="NZ_JACHFN010000021.1"/>
</dbReference>
<feature type="domain" description="Aminoglycoside phosphotransferase" evidence="1">
    <location>
        <begin position="27"/>
        <end position="272"/>
    </location>
</feature>
<comment type="caution">
    <text evidence="2">The sequence shown here is derived from an EMBL/GenBank/DDBJ whole genome shotgun (WGS) entry which is preliminary data.</text>
</comment>
<dbReference type="InterPro" id="IPR051678">
    <property type="entry name" value="AGP_Transferase"/>
</dbReference>
<gene>
    <name evidence="2" type="ORF">HNQ09_003632</name>
</gene>
<keyword evidence="3" id="KW-1185">Reference proteome</keyword>
<evidence type="ECO:0000259" key="1">
    <source>
        <dbReference type="Pfam" id="PF01636"/>
    </source>
</evidence>
<evidence type="ECO:0000313" key="3">
    <source>
        <dbReference type="Proteomes" id="UP000525389"/>
    </source>
</evidence>
<proteinExistence type="predicted"/>
<evidence type="ECO:0000313" key="2">
    <source>
        <dbReference type="EMBL" id="MBB5236164.1"/>
    </source>
</evidence>
<organism evidence="2 3">
    <name type="scientific">Deinococcus budaensis</name>
    <dbReference type="NCBI Taxonomy" id="1665626"/>
    <lineage>
        <taxon>Bacteria</taxon>
        <taxon>Thermotogati</taxon>
        <taxon>Deinococcota</taxon>
        <taxon>Deinococci</taxon>
        <taxon>Deinococcales</taxon>
        <taxon>Deinococcaceae</taxon>
        <taxon>Deinococcus</taxon>
    </lineage>
</organism>
<dbReference type="InterPro" id="IPR011009">
    <property type="entry name" value="Kinase-like_dom_sf"/>
</dbReference>
<dbReference type="SUPFAM" id="SSF56112">
    <property type="entry name" value="Protein kinase-like (PK-like)"/>
    <property type="match status" value="1"/>
</dbReference>
<dbReference type="Gene3D" id="1.10.510.10">
    <property type="entry name" value="Transferase(Phosphotransferase) domain 1"/>
    <property type="match status" value="1"/>
</dbReference>
<accession>A0A7W8LRT7</accession>
<sequence>MAAEPLIAHASLLRAVREHYGLELHTLTFLPAGTAPAYRAEGPQGRWFLKVLPNTPYGLDLLGRVRAEVPLLRTLRETGVLTWVPRLVPTRAGADLASVGEHAAALYEWIDAANLGASWTAAVPELAPLLGRLHAGTAQITARVRDLPVPPEDFGLPFEAGLLADLRSLEGVGPGDHPGLRALRDLLRPHREELGRLLHQARTFQSAARTRPHRFVVCHTDAHGGNVMRDAAGGLWLIDWETARLAPPEHDLWMLHARLSEVLPAYEEARGQRVALDPDVLGFYFTRRVLEDLAVDVRMILRGNTRPEEDEANLAVLERHILPDLARTDERLEKVRRALR</sequence>
<dbReference type="InterPro" id="IPR002575">
    <property type="entry name" value="Aminoglycoside_PTrfase"/>
</dbReference>
<dbReference type="Proteomes" id="UP000525389">
    <property type="component" value="Unassembled WGS sequence"/>
</dbReference>